<evidence type="ECO:0000313" key="3">
    <source>
        <dbReference type="Proteomes" id="UP000184092"/>
    </source>
</evidence>
<keyword evidence="3" id="KW-1185">Reference proteome</keyword>
<evidence type="ECO:0000256" key="1">
    <source>
        <dbReference type="SAM" id="Phobius"/>
    </source>
</evidence>
<feature type="transmembrane region" description="Helical" evidence="1">
    <location>
        <begin position="48"/>
        <end position="68"/>
    </location>
</feature>
<gene>
    <name evidence="2" type="ORF">SAMN05216269_101439</name>
</gene>
<dbReference type="Proteomes" id="UP000184092">
    <property type="component" value="Unassembled WGS sequence"/>
</dbReference>
<dbReference type="OrthoDB" id="9255743at2"/>
<dbReference type="AlphaFoldDB" id="A0A1M7EE47"/>
<organism evidence="2 3">
    <name type="scientific">Flavobacterium xinjiangense</name>
    <dbReference type="NCBI Taxonomy" id="178356"/>
    <lineage>
        <taxon>Bacteria</taxon>
        <taxon>Pseudomonadati</taxon>
        <taxon>Bacteroidota</taxon>
        <taxon>Flavobacteriia</taxon>
        <taxon>Flavobacteriales</taxon>
        <taxon>Flavobacteriaceae</taxon>
        <taxon>Flavobacterium</taxon>
    </lineage>
</organism>
<proteinExistence type="predicted"/>
<keyword evidence="1" id="KW-1133">Transmembrane helix</keyword>
<protein>
    <submittedName>
        <fullName evidence="2">Uncharacterized protein</fullName>
    </submittedName>
</protein>
<dbReference type="STRING" id="178356.SAMN05216269_101439"/>
<keyword evidence="1" id="KW-0472">Membrane</keyword>
<evidence type="ECO:0000313" key="2">
    <source>
        <dbReference type="EMBL" id="SHL89918.1"/>
    </source>
</evidence>
<feature type="transmembrane region" description="Helical" evidence="1">
    <location>
        <begin position="12"/>
        <end position="36"/>
    </location>
</feature>
<reference evidence="3" key="1">
    <citation type="submission" date="2016-11" db="EMBL/GenBank/DDBJ databases">
        <authorList>
            <person name="Varghese N."/>
            <person name="Submissions S."/>
        </authorList>
    </citation>
    <scope>NUCLEOTIDE SEQUENCE [LARGE SCALE GENOMIC DNA]</scope>
    <source>
        <strain evidence="3">CGMCC 1.2749</strain>
    </source>
</reference>
<dbReference type="RefSeq" id="WP_073204612.1">
    <property type="nucleotide sequence ID" value="NZ_FRCL01000001.1"/>
</dbReference>
<name>A0A1M7EE47_9FLAO</name>
<keyword evidence="1" id="KW-0812">Transmembrane</keyword>
<sequence length="78" mass="8959">METIWFKKKGLLFIPISLIGIILYLFTLAFCINVFIAIDRHSHSNSDTLYGIFPFVVSAFTILFWIAANTSEKEKDIN</sequence>
<dbReference type="EMBL" id="FRCL01000001">
    <property type="protein sequence ID" value="SHL89918.1"/>
    <property type="molecule type" value="Genomic_DNA"/>
</dbReference>
<accession>A0A1M7EE47</accession>